<organism evidence="5 6">
    <name type="scientific">Candidatus Thiomargarita nelsonii</name>
    <dbReference type="NCBI Taxonomy" id="1003181"/>
    <lineage>
        <taxon>Bacteria</taxon>
        <taxon>Pseudomonadati</taxon>
        <taxon>Pseudomonadota</taxon>
        <taxon>Gammaproteobacteria</taxon>
        <taxon>Thiotrichales</taxon>
        <taxon>Thiotrichaceae</taxon>
        <taxon>Thiomargarita</taxon>
    </lineage>
</organism>
<dbReference type="GO" id="GO:0005737">
    <property type="term" value="C:cytoplasm"/>
    <property type="evidence" value="ECO:0007669"/>
    <property type="project" value="TreeGrafter"/>
</dbReference>
<dbReference type="PANTHER" id="PTHR48104">
    <property type="entry name" value="METACASPASE-4"/>
    <property type="match status" value="1"/>
</dbReference>
<keyword evidence="2" id="KW-0732">Signal</keyword>
<evidence type="ECO:0000313" key="6">
    <source>
        <dbReference type="Proteomes" id="UP000030428"/>
    </source>
</evidence>
<dbReference type="PANTHER" id="PTHR48104:SF30">
    <property type="entry name" value="METACASPASE-1"/>
    <property type="match status" value="1"/>
</dbReference>
<evidence type="ECO:0000313" key="5">
    <source>
        <dbReference type="EMBL" id="KHD05467.2"/>
    </source>
</evidence>
<sequence>MQKLLTSLLLVISTVPTLAEDRALLVGIDTYQYVSPLRGSQTDVEEMLQFIQKVWNYQPHQIRTLIDEQATRENILNSIDDWLIKETQHGDRVFFYYSGHGYYIWDDNGDETDGYDETLCPVETKITSETMIRDDEIEARLRRLEGRKVTLVIDACHSGTVTRTLTKRKATPIIKIPVLNSQKVFKRPKLSTRGSKPDGFISSSLDVIAYSAVAPNQVALVDTETPYRGVFTRRFIEGVEKKLADSNFDGQVSHAELLEYIRTESQAYCDRHTHQCTARKLSPQLEAKPEVLAMDVRSATKIPQTNQTTTNSLLVHDNQANLQLEILPDDTFQIGDSMKIRIHSDHDGYFLLFDINSVGELTRLFPNEYSELSGKNGYVRAKTDVIIPTLDYGFKFTVQPPLGKGLLIALVVEDDLPDIQKLLPEAIKKQLPSQKAQAVLQQLRQQLNQTLAKLNKNEEIVNSPVRWSITVKNYEIVRQSWWEF</sequence>
<dbReference type="InterPro" id="IPR029030">
    <property type="entry name" value="Caspase-like_dom_sf"/>
</dbReference>
<accession>A0A0A6P4X3</accession>
<proteinExistence type="predicted"/>
<evidence type="ECO:0000256" key="1">
    <source>
        <dbReference type="SAM" id="Coils"/>
    </source>
</evidence>
<dbReference type="GO" id="GO:0006508">
    <property type="term" value="P:proteolysis"/>
    <property type="evidence" value="ECO:0007669"/>
    <property type="project" value="InterPro"/>
</dbReference>
<comment type="caution">
    <text evidence="5">The sequence shown here is derived from an EMBL/GenBank/DDBJ whole genome shotgun (WGS) entry which is preliminary data.</text>
</comment>
<feature type="chain" id="PRO_5020029719" evidence="2">
    <location>
        <begin position="20"/>
        <end position="484"/>
    </location>
</feature>
<evidence type="ECO:0000259" key="3">
    <source>
        <dbReference type="Pfam" id="PF00656"/>
    </source>
</evidence>
<feature type="signal peptide" evidence="2">
    <location>
        <begin position="1"/>
        <end position="19"/>
    </location>
</feature>
<feature type="coiled-coil region" evidence="1">
    <location>
        <begin position="433"/>
        <end position="460"/>
    </location>
</feature>
<dbReference type="InterPro" id="IPR011600">
    <property type="entry name" value="Pept_C14_caspase"/>
</dbReference>
<dbReference type="Pfam" id="PF14326">
    <property type="entry name" value="DUF4384"/>
    <property type="match status" value="1"/>
</dbReference>
<name>A0A0A6P4X3_9GAMM</name>
<keyword evidence="1" id="KW-0175">Coiled coil</keyword>
<evidence type="ECO:0000256" key="2">
    <source>
        <dbReference type="SAM" id="SignalP"/>
    </source>
</evidence>
<feature type="domain" description="DUF4384" evidence="4">
    <location>
        <begin position="331"/>
        <end position="411"/>
    </location>
</feature>
<gene>
    <name evidence="5" type="ORF">PN36_04910</name>
</gene>
<dbReference type="InterPro" id="IPR025493">
    <property type="entry name" value="DUF4384"/>
</dbReference>
<feature type="domain" description="Peptidase C14 caspase" evidence="3">
    <location>
        <begin position="22"/>
        <end position="243"/>
    </location>
</feature>
<dbReference type="EMBL" id="JSZA02000013">
    <property type="protein sequence ID" value="KHD05467.2"/>
    <property type="molecule type" value="Genomic_DNA"/>
</dbReference>
<dbReference type="GO" id="GO:0004197">
    <property type="term" value="F:cysteine-type endopeptidase activity"/>
    <property type="evidence" value="ECO:0007669"/>
    <property type="project" value="InterPro"/>
</dbReference>
<protein>
    <submittedName>
        <fullName evidence="5">Uncharacterized protein</fullName>
    </submittedName>
</protein>
<dbReference type="InterPro" id="IPR050452">
    <property type="entry name" value="Metacaspase"/>
</dbReference>
<evidence type="ECO:0000259" key="4">
    <source>
        <dbReference type="Pfam" id="PF14326"/>
    </source>
</evidence>
<dbReference type="AlphaFoldDB" id="A0A0A6P4X3"/>
<reference evidence="5 6" key="1">
    <citation type="journal article" date="2016" name="Front. Microbiol.">
        <title>Single-Cell (Meta-)Genomics of a Dimorphic Candidatus Thiomargarita nelsonii Reveals Genomic Plasticity.</title>
        <authorList>
            <person name="Flood B.E."/>
            <person name="Fliss P."/>
            <person name="Jones D.S."/>
            <person name="Dick G.J."/>
            <person name="Jain S."/>
            <person name="Kaster A.K."/>
            <person name="Winkel M."/>
            <person name="Mussmann M."/>
            <person name="Bailey J."/>
        </authorList>
    </citation>
    <scope>NUCLEOTIDE SEQUENCE [LARGE SCALE GENOMIC DNA]</scope>
    <source>
        <strain evidence="5">Hydrate Ridge</strain>
    </source>
</reference>
<dbReference type="Gene3D" id="3.40.50.1460">
    <property type="match status" value="1"/>
</dbReference>
<dbReference type="Proteomes" id="UP000030428">
    <property type="component" value="Unassembled WGS sequence"/>
</dbReference>
<dbReference type="SUPFAM" id="SSF52129">
    <property type="entry name" value="Caspase-like"/>
    <property type="match status" value="1"/>
</dbReference>
<dbReference type="Pfam" id="PF00656">
    <property type="entry name" value="Peptidase_C14"/>
    <property type="match status" value="1"/>
</dbReference>
<keyword evidence="6" id="KW-1185">Reference proteome</keyword>